<name>A0A9P4K5F5_9PLEO</name>
<dbReference type="Proteomes" id="UP000800093">
    <property type="component" value="Unassembled WGS sequence"/>
</dbReference>
<protein>
    <submittedName>
        <fullName evidence="1">Uncharacterized protein</fullName>
    </submittedName>
</protein>
<comment type="caution">
    <text evidence="1">The sequence shown here is derived from an EMBL/GenBank/DDBJ whole genome shotgun (WGS) entry which is preliminary data.</text>
</comment>
<dbReference type="EMBL" id="ML986649">
    <property type="protein sequence ID" value="KAF2261875.1"/>
    <property type="molecule type" value="Genomic_DNA"/>
</dbReference>
<organism evidence="1 2">
    <name type="scientific">Lojkania enalia</name>
    <dbReference type="NCBI Taxonomy" id="147567"/>
    <lineage>
        <taxon>Eukaryota</taxon>
        <taxon>Fungi</taxon>
        <taxon>Dikarya</taxon>
        <taxon>Ascomycota</taxon>
        <taxon>Pezizomycotina</taxon>
        <taxon>Dothideomycetes</taxon>
        <taxon>Pleosporomycetidae</taxon>
        <taxon>Pleosporales</taxon>
        <taxon>Pleosporales incertae sedis</taxon>
        <taxon>Lojkania</taxon>
    </lineage>
</organism>
<sequence>MREISKLIVKTVHSLVQSPCSLKDLYDSDRVREHLDGLYHRFIGSAVNKKKSAGAAMRFRLRNLQSEVLGWEQLVICELSSSFSCIYFGNN</sequence>
<accession>A0A9P4K5F5</accession>
<feature type="non-terminal residue" evidence="1">
    <location>
        <position position="91"/>
    </location>
</feature>
<evidence type="ECO:0000313" key="1">
    <source>
        <dbReference type="EMBL" id="KAF2261875.1"/>
    </source>
</evidence>
<reference evidence="2" key="1">
    <citation type="journal article" date="2020" name="Stud. Mycol.">
        <title>101 Dothideomycetes genomes: A test case for predicting lifestyles and emergence of pathogens.</title>
        <authorList>
            <person name="Haridas S."/>
            <person name="Albert R."/>
            <person name="Binder M."/>
            <person name="Bloem J."/>
            <person name="LaButti K."/>
            <person name="Salamov A."/>
            <person name="Andreopoulos B."/>
            <person name="Baker S."/>
            <person name="Barry K."/>
            <person name="Bills G."/>
            <person name="Bluhm B."/>
            <person name="Cannon C."/>
            <person name="Castanera R."/>
            <person name="Culley D."/>
            <person name="Daum C."/>
            <person name="Ezra D."/>
            <person name="Gonzalez J."/>
            <person name="Henrissat B."/>
            <person name="Kuo A."/>
            <person name="Liang C."/>
            <person name="Lipzen A."/>
            <person name="Lutzoni F."/>
            <person name="Magnuson J."/>
            <person name="Mondo S."/>
            <person name="Nolan M."/>
            <person name="Ohm R."/>
            <person name="Pangilinan J."/>
            <person name="Park H.-J."/>
            <person name="Ramirez L."/>
            <person name="Alfaro M."/>
            <person name="Sun H."/>
            <person name="Tritt A."/>
            <person name="Yoshinaga Y."/>
            <person name="Zwiers L.-H."/>
            <person name="Turgeon B."/>
            <person name="Goodwin S."/>
            <person name="Spatafora J."/>
            <person name="Crous P."/>
            <person name="Grigoriev I."/>
        </authorList>
    </citation>
    <scope>NUCLEOTIDE SEQUENCE [LARGE SCALE GENOMIC DNA]</scope>
    <source>
        <strain evidence="2">CBS 304.66</strain>
    </source>
</reference>
<gene>
    <name evidence="1" type="ORF">CC78DRAFT_535330</name>
</gene>
<keyword evidence="2" id="KW-1185">Reference proteome</keyword>
<proteinExistence type="predicted"/>
<dbReference type="AlphaFoldDB" id="A0A9P4K5F5"/>
<evidence type="ECO:0000313" key="2">
    <source>
        <dbReference type="Proteomes" id="UP000800093"/>
    </source>
</evidence>